<feature type="transmembrane region" description="Helical" evidence="1">
    <location>
        <begin position="6"/>
        <end position="29"/>
    </location>
</feature>
<dbReference type="eggNOG" id="COG1238">
    <property type="taxonomic scope" value="Bacteria"/>
</dbReference>
<keyword evidence="1" id="KW-0812">Transmembrane</keyword>
<dbReference type="AlphaFoldDB" id="A0A074MSY3"/>
<comment type="caution">
    <text evidence="2">The sequence shown here is derived from an EMBL/GenBank/DDBJ whole genome shotgun (WGS) entry which is preliminary data.</text>
</comment>
<dbReference type="OrthoDB" id="7192068at2"/>
<evidence type="ECO:0000256" key="1">
    <source>
        <dbReference type="SAM" id="Phobius"/>
    </source>
</evidence>
<proteinExistence type="predicted"/>
<dbReference type="Proteomes" id="UP000027647">
    <property type="component" value="Unassembled WGS sequence"/>
</dbReference>
<feature type="transmembrane region" description="Helical" evidence="1">
    <location>
        <begin position="162"/>
        <end position="180"/>
    </location>
</feature>
<organism evidence="2 3">
    <name type="scientific">Erythrobacter longus</name>
    <dbReference type="NCBI Taxonomy" id="1044"/>
    <lineage>
        <taxon>Bacteria</taxon>
        <taxon>Pseudomonadati</taxon>
        <taxon>Pseudomonadota</taxon>
        <taxon>Alphaproteobacteria</taxon>
        <taxon>Sphingomonadales</taxon>
        <taxon>Erythrobacteraceae</taxon>
        <taxon>Erythrobacter/Porphyrobacter group</taxon>
        <taxon>Erythrobacter</taxon>
    </lineage>
</organism>
<keyword evidence="1" id="KW-1133">Transmembrane helix</keyword>
<accession>A0A074MSY3</accession>
<dbReference type="EMBL" id="JMIW01000007">
    <property type="protein sequence ID" value="KEO88742.1"/>
    <property type="molecule type" value="Genomic_DNA"/>
</dbReference>
<evidence type="ECO:0000313" key="3">
    <source>
        <dbReference type="Proteomes" id="UP000027647"/>
    </source>
</evidence>
<sequence>MLLIIALWALAEAIAFFIVADVAVMALGVKSGTRKALTGAGVAALFASIGGCIVYCAASIAPSGVHDFLVMLPAIDADLMDEVRLDWQTNGALGMFVGSFSGVPYKLYAYGAGTGSSLQSTGMLAWFAFASFLARLPRFVLVAVIAGEIGPRMIERFGKRRVWIAFAAGWAGFYAAYWSVMGF</sequence>
<dbReference type="RefSeq" id="WP_034961490.1">
    <property type="nucleotide sequence ID" value="NZ_JMIW01000007.1"/>
</dbReference>
<dbReference type="STRING" id="1044.EH31_14980"/>
<protein>
    <submittedName>
        <fullName evidence="2">Uncharacterized protein</fullName>
    </submittedName>
</protein>
<feature type="transmembrane region" description="Helical" evidence="1">
    <location>
        <begin position="36"/>
        <end position="61"/>
    </location>
</feature>
<keyword evidence="1" id="KW-0472">Membrane</keyword>
<keyword evidence="3" id="KW-1185">Reference proteome</keyword>
<name>A0A074MSY3_ERYLO</name>
<gene>
    <name evidence="2" type="ORF">EH31_14980</name>
</gene>
<reference evidence="2 3" key="1">
    <citation type="submission" date="2014-04" db="EMBL/GenBank/DDBJ databases">
        <title>A comprehensive comparison of genomes of Erythrobacter spp. strains.</title>
        <authorList>
            <person name="Zheng Q."/>
        </authorList>
    </citation>
    <scope>NUCLEOTIDE SEQUENCE [LARGE SCALE GENOMIC DNA]</scope>
    <source>
        <strain evidence="2 3">DSM 6997</strain>
    </source>
</reference>
<evidence type="ECO:0000313" key="2">
    <source>
        <dbReference type="EMBL" id="KEO88742.1"/>
    </source>
</evidence>